<feature type="signal peptide" evidence="1">
    <location>
        <begin position="1"/>
        <end position="21"/>
    </location>
</feature>
<gene>
    <name evidence="2" type="ORF">SAJA_05980</name>
</gene>
<reference evidence="2 3" key="1">
    <citation type="submission" date="2013-10" db="EMBL/GenBank/DDBJ databases">
        <title>Salinisphaera japonica YTM-1 Genome Sequencing.</title>
        <authorList>
            <person name="Lai Q."/>
            <person name="Li C."/>
            <person name="Shao Z."/>
        </authorList>
    </citation>
    <scope>NUCLEOTIDE SEQUENCE [LARGE SCALE GENOMIC DNA]</scope>
    <source>
        <strain evidence="2 3">YTM-1</strain>
    </source>
</reference>
<evidence type="ECO:0000313" key="2">
    <source>
        <dbReference type="EMBL" id="ROO29809.1"/>
    </source>
</evidence>
<keyword evidence="1" id="KW-0732">Signal</keyword>
<dbReference type="Gene3D" id="3.40.190.170">
    <property type="entry name" value="Bacterial extracellular solute-binding protein, family 7"/>
    <property type="match status" value="1"/>
</dbReference>
<dbReference type="Proteomes" id="UP000285310">
    <property type="component" value="Unassembled WGS sequence"/>
</dbReference>
<evidence type="ECO:0000313" key="3">
    <source>
        <dbReference type="Proteomes" id="UP000285310"/>
    </source>
</evidence>
<dbReference type="InterPro" id="IPR038404">
    <property type="entry name" value="TRAP_DctP_sf"/>
</dbReference>
<accession>A0A423PW58</accession>
<dbReference type="RefSeq" id="WP_123657723.1">
    <property type="nucleotide sequence ID" value="NZ_AYKG01000013.1"/>
</dbReference>
<dbReference type="AlphaFoldDB" id="A0A423PW58"/>
<feature type="chain" id="PRO_5019404906" evidence="1">
    <location>
        <begin position="22"/>
        <end position="340"/>
    </location>
</feature>
<dbReference type="InterPro" id="IPR045758">
    <property type="entry name" value="AdeT1/2"/>
</dbReference>
<organism evidence="2 3">
    <name type="scientific">Salinisphaera japonica YTM-1</name>
    <dbReference type="NCBI Taxonomy" id="1209778"/>
    <lineage>
        <taxon>Bacteria</taxon>
        <taxon>Pseudomonadati</taxon>
        <taxon>Pseudomonadota</taxon>
        <taxon>Gammaproteobacteria</taxon>
        <taxon>Salinisphaerales</taxon>
        <taxon>Salinisphaeraceae</taxon>
        <taxon>Salinisphaera</taxon>
    </lineage>
</organism>
<dbReference type="EMBL" id="AYKG01000013">
    <property type="protein sequence ID" value="ROO29809.1"/>
    <property type="molecule type" value="Genomic_DNA"/>
</dbReference>
<evidence type="ECO:0000256" key="1">
    <source>
        <dbReference type="SAM" id="SignalP"/>
    </source>
</evidence>
<protein>
    <submittedName>
        <fullName evidence="2">RND transporter</fullName>
    </submittedName>
</protein>
<proteinExistence type="predicted"/>
<keyword evidence="3" id="KW-1185">Reference proteome</keyword>
<dbReference type="Pfam" id="PF19582">
    <property type="entry name" value="AdeT1_2"/>
    <property type="match status" value="1"/>
</dbReference>
<dbReference type="InParanoid" id="A0A423PW58"/>
<dbReference type="OrthoDB" id="9771186at2"/>
<name>A0A423PW58_9GAMM</name>
<comment type="caution">
    <text evidence="2">The sequence shown here is derived from an EMBL/GenBank/DDBJ whole genome shotgun (WGS) entry which is preliminary data.</text>
</comment>
<sequence length="340" mass="36809">MAFAVVLAGQVLPGLAGSATAAPIERTLCLFDPVGANGMVAQQFQDYLIWARSKGVDFKLSAYTDEGVVAKDLRARRCDAAGLTGIRTKQFVDFAGSLDMVGGLQTYAQQHTAIRVMASDKAADLMSEGPYTVAGVLPGGKVYLFSRDKGFLDSLEAAAGKKVAVIGYDKQASVVANVAGASPVPASIASFGPMFNNHSVDMAYAPAIAYEPLELYKGLGDSGGVADFVLGMLSLQMVVVSDRFSEDFAAASRRYAVDEGWDRAIRLVKKADRTIPDRYWVHINGQRETKYRRMLGDIRQQLWDDAWYSHRMQHLLKKIRCDTDGALAECSTNAEGGSIR</sequence>